<evidence type="ECO:0000256" key="1">
    <source>
        <dbReference type="SAM" id="MobiDB-lite"/>
    </source>
</evidence>
<comment type="caution">
    <text evidence="2">The sequence shown here is derived from an EMBL/GenBank/DDBJ whole genome shotgun (WGS) entry which is preliminary data.</text>
</comment>
<dbReference type="Proteomes" id="UP001293593">
    <property type="component" value="Unassembled WGS sequence"/>
</dbReference>
<dbReference type="EMBL" id="JAWXYG010000006">
    <property type="protein sequence ID" value="KAK4268922.1"/>
    <property type="molecule type" value="Genomic_DNA"/>
</dbReference>
<protein>
    <submittedName>
        <fullName evidence="2">Uncharacterized protein</fullName>
    </submittedName>
</protein>
<keyword evidence="3" id="KW-1185">Reference proteome</keyword>
<reference evidence="2" key="1">
    <citation type="submission" date="2023-10" db="EMBL/GenBank/DDBJ databases">
        <title>Chromosome-level genome of the transformable northern wattle, Acacia crassicarpa.</title>
        <authorList>
            <person name="Massaro I."/>
            <person name="Sinha N.R."/>
            <person name="Poethig S."/>
            <person name="Leichty A.R."/>
        </authorList>
    </citation>
    <scope>NUCLEOTIDE SEQUENCE</scope>
    <source>
        <strain evidence="2">Acra3RX</strain>
        <tissue evidence="2">Leaf</tissue>
    </source>
</reference>
<proteinExistence type="predicted"/>
<feature type="region of interest" description="Disordered" evidence="1">
    <location>
        <begin position="62"/>
        <end position="123"/>
    </location>
</feature>
<name>A0AAE1JHT2_9FABA</name>
<dbReference type="AlphaFoldDB" id="A0AAE1JHT2"/>
<dbReference type="PANTHER" id="PTHR37728:SF1">
    <property type="entry name" value="OS06G0132300 PROTEIN"/>
    <property type="match status" value="1"/>
</dbReference>
<feature type="region of interest" description="Disordered" evidence="1">
    <location>
        <begin position="10"/>
        <end position="30"/>
    </location>
</feature>
<organism evidence="2 3">
    <name type="scientific">Acacia crassicarpa</name>
    <name type="common">northern wattle</name>
    <dbReference type="NCBI Taxonomy" id="499986"/>
    <lineage>
        <taxon>Eukaryota</taxon>
        <taxon>Viridiplantae</taxon>
        <taxon>Streptophyta</taxon>
        <taxon>Embryophyta</taxon>
        <taxon>Tracheophyta</taxon>
        <taxon>Spermatophyta</taxon>
        <taxon>Magnoliopsida</taxon>
        <taxon>eudicotyledons</taxon>
        <taxon>Gunneridae</taxon>
        <taxon>Pentapetalae</taxon>
        <taxon>rosids</taxon>
        <taxon>fabids</taxon>
        <taxon>Fabales</taxon>
        <taxon>Fabaceae</taxon>
        <taxon>Caesalpinioideae</taxon>
        <taxon>mimosoid clade</taxon>
        <taxon>Acacieae</taxon>
        <taxon>Acacia</taxon>
    </lineage>
</organism>
<gene>
    <name evidence="2" type="ORF">QN277_022149</name>
</gene>
<evidence type="ECO:0000313" key="3">
    <source>
        <dbReference type="Proteomes" id="UP001293593"/>
    </source>
</evidence>
<evidence type="ECO:0000313" key="2">
    <source>
        <dbReference type="EMBL" id="KAK4268922.1"/>
    </source>
</evidence>
<accession>A0AAE1JHT2</accession>
<dbReference type="PANTHER" id="PTHR37728">
    <property type="entry name" value="BNAA04G26730D PROTEIN"/>
    <property type="match status" value="1"/>
</dbReference>
<sequence length="153" mass="17229">MWSSFFLVAPPPPPPSHLLVSNPKQYPASVRPNRRRSLTALQHDDVFPGRVGELGHTLVTTLESNPGRRQQGGEGAQISGSDVLWALQRASERKKKKKKQRREEQSSSTVGGRRKDLDSNVGYANVRPLRVKSEWGDQLDDLEKRLRQLAEII</sequence>